<evidence type="ECO:0000256" key="1">
    <source>
        <dbReference type="SAM" id="Phobius"/>
    </source>
</evidence>
<sequence length="124" mass="14603">MKSLEDKDLIKLFNSYLHIGVDLVQIVIYILVFFAIFRSIGLILLIFLRKGNELDQYNEVKILINNTISICLSGIVFVEIMKLFYIKTYKQLGIIGGIIIIKLFLLYFISEEREKELNERNYFN</sequence>
<evidence type="ECO:0008006" key="3">
    <source>
        <dbReference type="Google" id="ProtNLM"/>
    </source>
</evidence>
<dbReference type="InterPro" id="IPR012427">
    <property type="entry name" value="DUF1622"/>
</dbReference>
<keyword evidence="1" id="KW-0812">Transmembrane</keyword>
<proteinExistence type="predicted"/>
<feature type="transmembrane region" description="Helical" evidence="1">
    <location>
        <begin position="92"/>
        <end position="110"/>
    </location>
</feature>
<feature type="transmembrane region" description="Helical" evidence="1">
    <location>
        <begin position="60"/>
        <end position="86"/>
    </location>
</feature>
<feature type="transmembrane region" description="Helical" evidence="1">
    <location>
        <begin position="26"/>
        <end position="48"/>
    </location>
</feature>
<keyword evidence="1" id="KW-0472">Membrane</keyword>
<keyword evidence="1" id="KW-1133">Transmembrane helix</keyword>
<dbReference type="EMBL" id="MN739426">
    <property type="protein sequence ID" value="QHT04319.1"/>
    <property type="molecule type" value="Genomic_DNA"/>
</dbReference>
<reference evidence="2" key="1">
    <citation type="journal article" date="2020" name="Nature">
        <title>Giant virus diversity and host interactions through global metagenomics.</title>
        <authorList>
            <person name="Schulz F."/>
            <person name="Roux S."/>
            <person name="Paez-Espino D."/>
            <person name="Jungbluth S."/>
            <person name="Walsh D.A."/>
            <person name="Denef V.J."/>
            <person name="McMahon K.D."/>
            <person name="Konstantinidis K.T."/>
            <person name="Eloe-Fadrosh E.A."/>
            <person name="Kyrpides N.C."/>
            <person name="Woyke T."/>
        </authorList>
    </citation>
    <scope>NUCLEOTIDE SEQUENCE</scope>
    <source>
        <strain evidence="2">GVMAG-M-3300021185-45</strain>
    </source>
</reference>
<evidence type="ECO:0000313" key="2">
    <source>
        <dbReference type="EMBL" id="QHT04319.1"/>
    </source>
</evidence>
<organism evidence="2">
    <name type="scientific">viral metagenome</name>
    <dbReference type="NCBI Taxonomy" id="1070528"/>
    <lineage>
        <taxon>unclassified sequences</taxon>
        <taxon>metagenomes</taxon>
        <taxon>organismal metagenomes</taxon>
    </lineage>
</organism>
<dbReference type="Pfam" id="PF07784">
    <property type="entry name" value="DUF1622"/>
    <property type="match status" value="1"/>
</dbReference>
<dbReference type="AlphaFoldDB" id="A0A6C0CKW3"/>
<name>A0A6C0CKW3_9ZZZZ</name>
<accession>A0A6C0CKW3</accession>
<protein>
    <recommendedName>
        <fullName evidence="3">DUF1622 domain-containing protein</fullName>
    </recommendedName>
</protein>